<evidence type="ECO:0000256" key="1">
    <source>
        <dbReference type="ARBA" id="ARBA00004141"/>
    </source>
</evidence>
<feature type="transmembrane region" description="Helical" evidence="5">
    <location>
        <begin position="185"/>
        <end position="206"/>
    </location>
</feature>
<evidence type="ECO:0000256" key="4">
    <source>
        <dbReference type="ARBA" id="ARBA00023136"/>
    </source>
</evidence>
<dbReference type="NCBIfam" id="NF002971">
    <property type="entry name" value="PRK03655.1"/>
    <property type="match status" value="1"/>
</dbReference>
<proteinExistence type="predicted"/>
<keyword evidence="2 5" id="KW-0812">Transmembrane</keyword>
<reference evidence="6 7" key="1">
    <citation type="submission" date="2023-11" db="EMBL/GenBank/DDBJ databases">
        <authorList>
            <person name="Val-Calvo J."/>
            <person name="Scortti M."/>
            <person name="Vazquez-Boland J."/>
        </authorList>
    </citation>
    <scope>NUCLEOTIDE SEQUENCE [LARGE SCALE GENOMIC DNA]</scope>
    <source>
        <strain evidence="6 7">PAM 2766</strain>
    </source>
</reference>
<dbReference type="InterPro" id="IPR014743">
    <property type="entry name" value="Cl-channel_core"/>
</dbReference>
<dbReference type="EMBL" id="JBDLNV010000006">
    <property type="protein sequence ID" value="MFM1725322.1"/>
    <property type="molecule type" value="Genomic_DNA"/>
</dbReference>
<dbReference type="InterPro" id="IPR001807">
    <property type="entry name" value="ClC"/>
</dbReference>
<comment type="subcellular location">
    <subcellularLocation>
        <location evidence="1">Membrane</location>
        <topology evidence="1">Multi-pass membrane protein</topology>
    </subcellularLocation>
</comment>
<dbReference type="SUPFAM" id="SSF81340">
    <property type="entry name" value="Clc chloride channel"/>
    <property type="match status" value="1"/>
</dbReference>
<feature type="transmembrane region" description="Helical" evidence="5">
    <location>
        <begin position="125"/>
        <end position="146"/>
    </location>
</feature>
<sequence length="420" mass="42274">MKDEERPDARVIAREAVLALFVGVGAAAIPIAVLAQARGLAVVLYESVPRALGFAGDAAWWIAIVLTVAGIVVGLVVWLAPGHGGRDSATAGLIGPSTPLRALPSLVLALVLALGAGVSLSPENVLISVNAAVAVWLVAKVVPGIASDRVAVLATVATIGVQFGTPVAAPLAYLELTGRRIRGNLWDAILTPLVAAGAGAATMAVLDRPVLTLDVPGYSTVAPGDVVGGIVIATVTAVVVLGVVYAHRALHASFHRIPNPVPMTGLGGLVLGLLGAVGGRESMFKDIGTMRDLVAAAPDVSLPRLLVLGGCSLAAFAVAAASGFRGGRVIASAALGVLAGLIGHALVPGVPVAPAIACGVLGAVVVAVRSCWLGIFIPVSMVGSVSVLPVLCIAVLPVWLLVRNRPTMTVPDRRGSPDDR</sequence>
<feature type="transmembrane region" description="Helical" evidence="5">
    <location>
        <begin position="382"/>
        <end position="402"/>
    </location>
</feature>
<name>A0ABW9FIH8_9NOCA</name>
<gene>
    <name evidence="6" type="ORF">ABEU20_003934</name>
</gene>
<feature type="transmembrane region" description="Helical" evidence="5">
    <location>
        <begin position="353"/>
        <end position="375"/>
    </location>
</feature>
<feature type="transmembrane region" description="Helical" evidence="5">
    <location>
        <begin position="329"/>
        <end position="347"/>
    </location>
</feature>
<dbReference type="Pfam" id="PF00654">
    <property type="entry name" value="Voltage_CLC"/>
    <property type="match status" value="1"/>
</dbReference>
<feature type="transmembrane region" description="Helical" evidence="5">
    <location>
        <begin position="226"/>
        <end position="247"/>
    </location>
</feature>
<evidence type="ECO:0000256" key="5">
    <source>
        <dbReference type="SAM" id="Phobius"/>
    </source>
</evidence>
<dbReference type="Gene3D" id="1.10.3080.10">
    <property type="entry name" value="Clc chloride channel"/>
    <property type="match status" value="1"/>
</dbReference>
<evidence type="ECO:0000313" key="7">
    <source>
        <dbReference type="Proteomes" id="UP001629745"/>
    </source>
</evidence>
<feature type="transmembrane region" description="Helical" evidence="5">
    <location>
        <begin position="58"/>
        <end position="80"/>
    </location>
</feature>
<evidence type="ECO:0000256" key="2">
    <source>
        <dbReference type="ARBA" id="ARBA00022692"/>
    </source>
</evidence>
<feature type="transmembrane region" description="Helical" evidence="5">
    <location>
        <begin position="300"/>
        <end position="322"/>
    </location>
</feature>
<keyword evidence="7" id="KW-1185">Reference proteome</keyword>
<keyword evidence="4 5" id="KW-0472">Membrane</keyword>
<dbReference type="RefSeq" id="WP_420165810.1">
    <property type="nucleotide sequence ID" value="NZ_JBDLNV010000006.1"/>
</dbReference>
<evidence type="ECO:0000313" key="6">
    <source>
        <dbReference type="EMBL" id="MFM1725322.1"/>
    </source>
</evidence>
<comment type="caution">
    <text evidence="6">The sequence shown here is derived from an EMBL/GenBank/DDBJ whole genome shotgun (WGS) entry which is preliminary data.</text>
</comment>
<protein>
    <submittedName>
        <fullName evidence="6">Ion channel protein</fullName>
    </submittedName>
</protein>
<feature type="transmembrane region" description="Helical" evidence="5">
    <location>
        <begin position="152"/>
        <end position="173"/>
    </location>
</feature>
<feature type="transmembrane region" description="Helical" evidence="5">
    <location>
        <begin position="100"/>
        <end position="118"/>
    </location>
</feature>
<feature type="transmembrane region" description="Helical" evidence="5">
    <location>
        <begin position="259"/>
        <end position="280"/>
    </location>
</feature>
<evidence type="ECO:0000256" key="3">
    <source>
        <dbReference type="ARBA" id="ARBA00022989"/>
    </source>
</evidence>
<accession>A0ABW9FIH8</accession>
<keyword evidence="3 5" id="KW-1133">Transmembrane helix</keyword>
<feature type="transmembrane region" description="Helical" evidence="5">
    <location>
        <begin position="16"/>
        <end position="37"/>
    </location>
</feature>
<organism evidence="6 7">
    <name type="scientific">Rhodococcus parequi</name>
    <dbReference type="NCBI Taxonomy" id="3137122"/>
    <lineage>
        <taxon>Bacteria</taxon>
        <taxon>Bacillati</taxon>
        <taxon>Actinomycetota</taxon>
        <taxon>Actinomycetes</taxon>
        <taxon>Mycobacteriales</taxon>
        <taxon>Nocardiaceae</taxon>
        <taxon>Rhodococcus</taxon>
    </lineage>
</organism>
<dbReference type="Proteomes" id="UP001629745">
    <property type="component" value="Unassembled WGS sequence"/>
</dbReference>